<dbReference type="InterPro" id="IPR050796">
    <property type="entry name" value="SCF_F-box_component"/>
</dbReference>
<dbReference type="NCBIfam" id="TIGR01640">
    <property type="entry name" value="F_box_assoc_1"/>
    <property type="match status" value="1"/>
</dbReference>
<dbReference type="Pfam" id="PF00646">
    <property type="entry name" value="F-box"/>
    <property type="match status" value="1"/>
</dbReference>
<dbReference type="PANTHER" id="PTHR31672:SF13">
    <property type="entry name" value="F-BOX PROTEIN CPR30-LIKE"/>
    <property type="match status" value="1"/>
</dbReference>
<dbReference type="EnsemblPlants" id="LPERR08G15930.1">
    <property type="protein sequence ID" value="LPERR08G15930.1"/>
    <property type="gene ID" value="LPERR08G15930"/>
</dbReference>
<keyword evidence="3" id="KW-1185">Reference proteome</keyword>
<dbReference type="SUPFAM" id="SSF81383">
    <property type="entry name" value="F-box domain"/>
    <property type="match status" value="1"/>
</dbReference>
<feature type="domain" description="F-box" evidence="1">
    <location>
        <begin position="48"/>
        <end position="96"/>
    </location>
</feature>
<dbReference type="Proteomes" id="UP000032180">
    <property type="component" value="Chromosome 8"/>
</dbReference>
<dbReference type="InterPro" id="IPR017451">
    <property type="entry name" value="F-box-assoc_interact_dom"/>
</dbReference>
<dbReference type="eggNOG" id="ENOG502STSX">
    <property type="taxonomic scope" value="Eukaryota"/>
</dbReference>
<dbReference type="AlphaFoldDB" id="A0A0D9X991"/>
<dbReference type="PANTHER" id="PTHR31672">
    <property type="entry name" value="BNACNNG10540D PROTEIN"/>
    <property type="match status" value="1"/>
</dbReference>
<reference evidence="2" key="3">
    <citation type="submission" date="2015-04" db="UniProtKB">
        <authorList>
            <consortium name="EnsemblPlants"/>
        </authorList>
    </citation>
    <scope>IDENTIFICATION</scope>
</reference>
<dbReference type="PROSITE" id="PS50181">
    <property type="entry name" value="FBOX"/>
    <property type="match status" value="1"/>
</dbReference>
<organism evidence="2 3">
    <name type="scientific">Leersia perrieri</name>
    <dbReference type="NCBI Taxonomy" id="77586"/>
    <lineage>
        <taxon>Eukaryota</taxon>
        <taxon>Viridiplantae</taxon>
        <taxon>Streptophyta</taxon>
        <taxon>Embryophyta</taxon>
        <taxon>Tracheophyta</taxon>
        <taxon>Spermatophyta</taxon>
        <taxon>Magnoliopsida</taxon>
        <taxon>Liliopsida</taxon>
        <taxon>Poales</taxon>
        <taxon>Poaceae</taxon>
        <taxon>BOP clade</taxon>
        <taxon>Oryzoideae</taxon>
        <taxon>Oryzeae</taxon>
        <taxon>Oryzinae</taxon>
        <taxon>Leersia</taxon>
    </lineage>
</organism>
<evidence type="ECO:0000259" key="1">
    <source>
        <dbReference type="PROSITE" id="PS50181"/>
    </source>
</evidence>
<sequence length="270" mass="29759">MGKPHTTSQPRSTQEEAEISLWEDMIGVLPTDAFDEEEDEEAESSLGEEMIGDLPTDAFEAILHRIPPSARRRLRLVCRKWRDVIDERMPETKKKARAKTLAFVVNDDLPGVAAHVIDDLAGEVGSSSRKLWSSSDAAYPNCNLTMMVGTCNGLICLYDLSIDSVFLLNPVTGETLHIPKPPPVAQGARIVAKWSTFSFVYLETTGQYKIVHLPIISSSLTCVQVLTLGDQDDDMSWRNVATPPGTRCHVHFGVIGIAGVTYWIAALHVN</sequence>
<dbReference type="InterPro" id="IPR001810">
    <property type="entry name" value="F-box_dom"/>
</dbReference>
<evidence type="ECO:0000313" key="3">
    <source>
        <dbReference type="Proteomes" id="UP000032180"/>
    </source>
</evidence>
<reference evidence="3" key="2">
    <citation type="submission" date="2013-12" db="EMBL/GenBank/DDBJ databases">
        <authorList>
            <person name="Yu Y."/>
            <person name="Lee S."/>
            <person name="de Baynast K."/>
            <person name="Wissotski M."/>
            <person name="Liu L."/>
            <person name="Talag J."/>
            <person name="Goicoechea J."/>
            <person name="Angelova A."/>
            <person name="Jetty R."/>
            <person name="Kudrna D."/>
            <person name="Golser W."/>
            <person name="Rivera L."/>
            <person name="Zhang J."/>
            <person name="Wing R."/>
        </authorList>
    </citation>
    <scope>NUCLEOTIDE SEQUENCE</scope>
</reference>
<dbReference type="HOGENOM" id="CLU_1031920_0_0_1"/>
<reference evidence="2 3" key="1">
    <citation type="submission" date="2012-08" db="EMBL/GenBank/DDBJ databases">
        <title>Oryza genome evolution.</title>
        <authorList>
            <person name="Wing R.A."/>
        </authorList>
    </citation>
    <scope>NUCLEOTIDE SEQUENCE</scope>
</reference>
<dbReference type="Gramene" id="LPERR08G15930.1">
    <property type="protein sequence ID" value="LPERR08G15930.1"/>
    <property type="gene ID" value="LPERR08G15930"/>
</dbReference>
<evidence type="ECO:0000313" key="2">
    <source>
        <dbReference type="EnsemblPlants" id="LPERR08G15930.1"/>
    </source>
</evidence>
<dbReference type="SMART" id="SM00256">
    <property type="entry name" value="FBOX"/>
    <property type="match status" value="1"/>
</dbReference>
<accession>A0A0D9X991</accession>
<proteinExistence type="predicted"/>
<dbReference type="Gene3D" id="1.20.1280.50">
    <property type="match status" value="1"/>
</dbReference>
<dbReference type="STRING" id="77586.A0A0D9X991"/>
<name>A0A0D9X991_9ORYZ</name>
<dbReference type="InterPro" id="IPR036047">
    <property type="entry name" value="F-box-like_dom_sf"/>
</dbReference>
<protein>
    <recommendedName>
        <fullName evidence="1">F-box domain-containing protein</fullName>
    </recommendedName>
</protein>